<proteinExistence type="predicted"/>
<name>A0A0R0KNU5_SOYBN</name>
<reference evidence="1" key="3">
    <citation type="submission" date="2018-07" db="EMBL/GenBank/DDBJ databases">
        <title>WGS assembly of Glycine max.</title>
        <authorList>
            <person name="Schmutz J."/>
            <person name="Cannon S."/>
            <person name="Schlueter J."/>
            <person name="Ma J."/>
            <person name="Mitros T."/>
            <person name="Nelson W."/>
            <person name="Hyten D."/>
            <person name="Song Q."/>
            <person name="Thelen J."/>
            <person name="Cheng J."/>
            <person name="Xu D."/>
            <person name="Hellsten U."/>
            <person name="May G."/>
            <person name="Yu Y."/>
            <person name="Sakurai T."/>
            <person name="Umezawa T."/>
            <person name="Bhattacharyya M."/>
            <person name="Sandhu D."/>
            <person name="Valliyodan B."/>
            <person name="Lindquist E."/>
            <person name="Peto M."/>
            <person name="Grant D."/>
            <person name="Shu S."/>
            <person name="Goodstein D."/>
            <person name="Barry K."/>
            <person name="Futrell-Griggs M."/>
            <person name="Abernathy B."/>
            <person name="Du J."/>
            <person name="Tian Z."/>
            <person name="Zhu L."/>
            <person name="Gill N."/>
            <person name="Joshi T."/>
            <person name="Libault M."/>
            <person name="Sethuraman A."/>
            <person name="Zhang X."/>
            <person name="Shinozaki K."/>
            <person name="Nguyen H."/>
            <person name="Wing R."/>
            <person name="Cregan P."/>
            <person name="Specht J."/>
            <person name="Grimwood J."/>
            <person name="Rokhsar D."/>
            <person name="Stacey G."/>
            <person name="Shoemaker R."/>
            <person name="Jackson S."/>
        </authorList>
    </citation>
    <scope>NUCLEOTIDE SEQUENCE</scope>
    <source>
        <tissue evidence="1">Callus</tissue>
    </source>
</reference>
<gene>
    <name evidence="1" type="ORF">GLYMA_03G238500</name>
</gene>
<dbReference type="InParanoid" id="A0A0R0KNU5"/>
<keyword evidence="3" id="KW-1185">Reference proteome</keyword>
<reference evidence="2" key="2">
    <citation type="submission" date="2018-02" db="UniProtKB">
        <authorList>
            <consortium name="EnsemblPlants"/>
        </authorList>
    </citation>
    <scope>IDENTIFICATION</scope>
    <source>
        <strain evidence="2">Williams 82</strain>
    </source>
</reference>
<evidence type="ECO:0000313" key="3">
    <source>
        <dbReference type="Proteomes" id="UP000008827"/>
    </source>
</evidence>
<dbReference type="Proteomes" id="UP000008827">
    <property type="component" value="Chromosome 3"/>
</dbReference>
<accession>A0A0R0KNU5</accession>
<reference evidence="1 2" key="1">
    <citation type="journal article" date="2010" name="Nature">
        <title>Genome sequence of the palaeopolyploid soybean.</title>
        <authorList>
            <person name="Schmutz J."/>
            <person name="Cannon S.B."/>
            <person name="Schlueter J."/>
            <person name="Ma J."/>
            <person name="Mitros T."/>
            <person name="Nelson W."/>
            <person name="Hyten D.L."/>
            <person name="Song Q."/>
            <person name="Thelen J.J."/>
            <person name="Cheng J."/>
            <person name="Xu D."/>
            <person name="Hellsten U."/>
            <person name="May G.D."/>
            <person name="Yu Y."/>
            <person name="Sakurai T."/>
            <person name="Umezawa T."/>
            <person name="Bhattacharyya M.K."/>
            <person name="Sandhu D."/>
            <person name="Valliyodan B."/>
            <person name="Lindquist E."/>
            <person name="Peto M."/>
            <person name="Grant D."/>
            <person name="Shu S."/>
            <person name="Goodstein D."/>
            <person name="Barry K."/>
            <person name="Futrell-Griggs M."/>
            <person name="Abernathy B."/>
            <person name="Du J."/>
            <person name="Tian Z."/>
            <person name="Zhu L."/>
            <person name="Gill N."/>
            <person name="Joshi T."/>
            <person name="Libault M."/>
            <person name="Sethuraman A."/>
            <person name="Zhang X.-C."/>
            <person name="Shinozaki K."/>
            <person name="Nguyen H.T."/>
            <person name="Wing R.A."/>
            <person name="Cregan P."/>
            <person name="Specht J."/>
            <person name="Grimwood J."/>
            <person name="Rokhsar D."/>
            <person name="Stacey G."/>
            <person name="Shoemaker R.C."/>
            <person name="Jackson S.A."/>
        </authorList>
    </citation>
    <scope>NUCLEOTIDE SEQUENCE [LARGE SCALE GENOMIC DNA]</scope>
    <source>
        <strain evidence="2">cv. Williams 82</strain>
        <tissue evidence="1">Callus</tissue>
    </source>
</reference>
<protein>
    <submittedName>
        <fullName evidence="1 2">Uncharacterized protein</fullName>
    </submittedName>
</protein>
<dbReference type="Gramene" id="KRH68567">
    <property type="protein sequence ID" value="KRH68567"/>
    <property type="gene ID" value="GLYMA_03G238500"/>
</dbReference>
<dbReference type="AlphaFoldDB" id="A0A0R0KNU5"/>
<dbReference type="EMBL" id="CM000836">
    <property type="protein sequence ID" value="KRH68567.1"/>
    <property type="molecule type" value="Genomic_DNA"/>
</dbReference>
<dbReference type="EnsemblPlants" id="KRH68567">
    <property type="protein sequence ID" value="KRH68567"/>
    <property type="gene ID" value="GLYMA_03G238500"/>
</dbReference>
<evidence type="ECO:0000313" key="1">
    <source>
        <dbReference type="EMBL" id="KRH68567.1"/>
    </source>
</evidence>
<sequence>MLSSLLRAELLPGLVLSVITIFHLKSLDRSIPNESEVGQKTGFENPKNTSFQLCFTSIPFHDMLFFFAGFFSFICNCWTSVLHLHRCPGLPLIAPLFANSVLRTKVV</sequence>
<organism evidence="1">
    <name type="scientific">Glycine max</name>
    <name type="common">Soybean</name>
    <name type="synonym">Glycine hispida</name>
    <dbReference type="NCBI Taxonomy" id="3847"/>
    <lineage>
        <taxon>Eukaryota</taxon>
        <taxon>Viridiplantae</taxon>
        <taxon>Streptophyta</taxon>
        <taxon>Embryophyta</taxon>
        <taxon>Tracheophyta</taxon>
        <taxon>Spermatophyta</taxon>
        <taxon>Magnoliopsida</taxon>
        <taxon>eudicotyledons</taxon>
        <taxon>Gunneridae</taxon>
        <taxon>Pentapetalae</taxon>
        <taxon>rosids</taxon>
        <taxon>fabids</taxon>
        <taxon>Fabales</taxon>
        <taxon>Fabaceae</taxon>
        <taxon>Papilionoideae</taxon>
        <taxon>50 kb inversion clade</taxon>
        <taxon>NPAAA clade</taxon>
        <taxon>indigoferoid/millettioid clade</taxon>
        <taxon>Phaseoleae</taxon>
        <taxon>Glycine</taxon>
        <taxon>Glycine subgen. Soja</taxon>
    </lineage>
</organism>
<evidence type="ECO:0000313" key="2">
    <source>
        <dbReference type="EnsemblPlants" id="KRH68567"/>
    </source>
</evidence>